<keyword evidence="2" id="KW-1185">Reference proteome</keyword>
<protein>
    <submittedName>
        <fullName evidence="1">Uncharacterized protein</fullName>
    </submittedName>
</protein>
<reference evidence="1" key="1">
    <citation type="submission" date="2022-06" db="EMBL/GenBank/DDBJ databases">
        <title>Phylogenomic reconstructions and comparative analyses of Kickxellomycotina fungi.</title>
        <authorList>
            <person name="Reynolds N.K."/>
            <person name="Stajich J.E."/>
            <person name="Barry K."/>
            <person name="Grigoriev I.V."/>
            <person name="Crous P."/>
            <person name="Smith M.E."/>
        </authorList>
    </citation>
    <scope>NUCLEOTIDE SEQUENCE</scope>
    <source>
        <strain evidence="1">RSA 2271</strain>
    </source>
</reference>
<dbReference type="EMBL" id="JAMZIH010003129">
    <property type="protein sequence ID" value="KAJ1677022.1"/>
    <property type="molecule type" value="Genomic_DNA"/>
</dbReference>
<sequence length="197" mass="20760">PAIFNHARYSSKETSLPERTSRDRILSDTQTGPQISGGVSKPQTPTSDHSSNTPPSRSPHQQQHQQQRASSNLGLATASHATRSLVSINVKARETDKSNLATPDMTTAPITTSRRGVFSFGWRQSLASGITKARGGEKGVMGASGPNVQPSVAQTPTDSTPSSPTAKTHDCLPQLLSLRYSLIDTSAVGSSPEDVAG</sequence>
<evidence type="ECO:0000313" key="2">
    <source>
        <dbReference type="Proteomes" id="UP001145114"/>
    </source>
</evidence>
<dbReference type="Proteomes" id="UP001145114">
    <property type="component" value="Unassembled WGS sequence"/>
</dbReference>
<organism evidence="1 2">
    <name type="scientific">Spiromyces aspiralis</name>
    <dbReference type="NCBI Taxonomy" id="68401"/>
    <lineage>
        <taxon>Eukaryota</taxon>
        <taxon>Fungi</taxon>
        <taxon>Fungi incertae sedis</taxon>
        <taxon>Zoopagomycota</taxon>
        <taxon>Kickxellomycotina</taxon>
        <taxon>Kickxellomycetes</taxon>
        <taxon>Kickxellales</taxon>
        <taxon>Kickxellaceae</taxon>
        <taxon>Spiromyces</taxon>
    </lineage>
</organism>
<accession>A0ACC1HP25</accession>
<comment type="caution">
    <text evidence="1">The sequence shown here is derived from an EMBL/GenBank/DDBJ whole genome shotgun (WGS) entry which is preliminary data.</text>
</comment>
<feature type="non-terminal residue" evidence="1">
    <location>
        <position position="197"/>
    </location>
</feature>
<name>A0ACC1HP25_9FUNG</name>
<gene>
    <name evidence="1" type="ORF">EV182_007036</name>
</gene>
<feature type="non-terminal residue" evidence="1">
    <location>
        <position position="1"/>
    </location>
</feature>
<evidence type="ECO:0000313" key="1">
    <source>
        <dbReference type="EMBL" id="KAJ1677022.1"/>
    </source>
</evidence>
<proteinExistence type="predicted"/>